<sequence length="190" mass="22595">MIQLRRVIGTKPVKLLDKFREIDEFAVLVHGDFNRNNLMFKHDEGGRVIDMKTLDFQQVRYGSPCLDLAFFMYLNIQPNDRTQIWSKLLEMYHEKLLSNTSKILNVSPFDSIFDPFRFDKFMNHCQRFYLYGAIISETEKIAQLFHENMFDEKYRKFALMVGGELANETIVETMKHASKMGYLNFLYEME</sequence>
<reference evidence="2" key="1">
    <citation type="submission" date="2018-04" db="EMBL/GenBank/DDBJ databases">
        <authorList>
            <person name="Go L.Y."/>
            <person name="Mitchell J.A."/>
        </authorList>
    </citation>
    <scope>NUCLEOTIDE SEQUENCE</scope>
    <source>
        <tissue evidence="2">Whole organism</tissue>
    </source>
</reference>
<evidence type="ECO:0000259" key="1">
    <source>
        <dbReference type="SMART" id="SM00587"/>
    </source>
</evidence>
<dbReference type="Pfam" id="PF02958">
    <property type="entry name" value="EcKL"/>
    <property type="match status" value="1"/>
</dbReference>
<dbReference type="InterPro" id="IPR004119">
    <property type="entry name" value="EcKL"/>
</dbReference>
<evidence type="ECO:0000313" key="3">
    <source>
        <dbReference type="EMBL" id="SSX30657.1"/>
    </source>
</evidence>
<proteinExistence type="predicted"/>
<dbReference type="EMBL" id="UFQS01001460">
    <property type="protein sequence ID" value="SSX11086.1"/>
    <property type="molecule type" value="Genomic_DNA"/>
</dbReference>
<dbReference type="PANTHER" id="PTHR11012:SF4">
    <property type="entry name" value="LD42035P"/>
    <property type="match status" value="1"/>
</dbReference>
<reference evidence="3" key="2">
    <citation type="submission" date="2018-07" db="EMBL/GenBank/DDBJ databases">
        <authorList>
            <person name="Quirk P.G."/>
            <person name="Krulwich T.A."/>
        </authorList>
    </citation>
    <scope>NUCLEOTIDE SEQUENCE</scope>
</reference>
<gene>
    <name evidence="3" type="primary">CSON002738</name>
</gene>
<organism evidence="3">
    <name type="scientific">Culicoides sonorensis</name>
    <name type="common">Biting midge</name>
    <dbReference type="NCBI Taxonomy" id="179676"/>
    <lineage>
        <taxon>Eukaryota</taxon>
        <taxon>Metazoa</taxon>
        <taxon>Ecdysozoa</taxon>
        <taxon>Arthropoda</taxon>
        <taxon>Hexapoda</taxon>
        <taxon>Insecta</taxon>
        <taxon>Pterygota</taxon>
        <taxon>Neoptera</taxon>
        <taxon>Endopterygota</taxon>
        <taxon>Diptera</taxon>
        <taxon>Nematocera</taxon>
        <taxon>Chironomoidea</taxon>
        <taxon>Ceratopogonidae</taxon>
        <taxon>Ceratopogoninae</taxon>
        <taxon>Culicoides</taxon>
        <taxon>Monoculicoides</taxon>
    </lineage>
</organism>
<dbReference type="InterPro" id="IPR015897">
    <property type="entry name" value="CHK_kinase-like"/>
</dbReference>
<protein>
    <submittedName>
        <fullName evidence="3">CSON002738 protein</fullName>
    </submittedName>
</protein>
<feature type="domain" description="CHK kinase-like" evidence="1">
    <location>
        <begin position="1"/>
        <end position="102"/>
    </location>
</feature>
<name>A0A336MQW0_CULSO</name>
<dbReference type="SUPFAM" id="SSF56112">
    <property type="entry name" value="Protein kinase-like (PK-like)"/>
    <property type="match status" value="1"/>
</dbReference>
<dbReference type="SMART" id="SM00587">
    <property type="entry name" value="CHK"/>
    <property type="match status" value="1"/>
</dbReference>
<dbReference type="EMBL" id="UFQT01001460">
    <property type="protein sequence ID" value="SSX30657.1"/>
    <property type="molecule type" value="Genomic_DNA"/>
</dbReference>
<dbReference type="Gene3D" id="3.90.1200.10">
    <property type="match status" value="1"/>
</dbReference>
<dbReference type="InterPro" id="IPR011009">
    <property type="entry name" value="Kinase-like_dom_sf"/>
</dbReference>
<dbReference type="AlphaFoldDB" id="A0A336MQW0"/>
<dbReference type="PANTHER" id="PTHR11012">
    <property type="entry name" value="PROTEIN KINASE-LIKE DOMAIN-CONTAINING"/>
    <property type="match status" value="1"/>
</dbReference>
<accession>A0A336MQW0</accession>
<dbReference type="VEuPathDB" id="VectorBase:CSON002738"/>
<evidence type="ECO:0000313" key="2">
    <source>
        <dbReference type="EMBL" id="SSX11086.1"/>
    </source>
</evidence>